<organism evidence="1 2">
    <name type="scientific">Actinoplanes utahensis</name>
    <dbReference type="NCBI Taxonomy" id="1869"/>
    <lineage>
        <taxon>Bacteria</taxon>
        <taxon>Bacillati</taxon>
        <taxon>Actinomycetota</taxon>
        <taxon>Actinomycetes</taxon>
        <taxon>Micromonosporales</taxon>
        <taxon>Micromonosporaceae</taxon>
        <taxon>Actinoplanes</taxon>
    </lineage>
</organism>
<comment type="caution">
    <text evidence="1">The sequence shown here is derived from an EMBL/GenBank/DDBJ whole genome shotgun (WGS) entry which is preliminary data.</text>
</comment>
<evidence type="ECO:0000313" key="2">
    <source>
        <dbReference type="Proteomes" id="UP000054537"/>
    </source>
</evidence>
<evidence type="ECO:0000313" key="1">
    <source>
        <dbReference type="EMBL" id="KHD75870.1"/>
    </source>
</evidence>
<accession>A0A0A6UIG0</accession>
<protein>
    <recommendedName>
        <fullName evidence="3">HEAT repeat domain-containing protein</fullName>
    </recommendedName>
</protein>
<evidence type="ECO:0008006" key="3">
    <source>
        <dbReference type="Google" id="ProtNLM"/>
    </source>
</evidence>
<gene>
    <name evidence="1" type="ORF">MB27_20560</name>
</gene>
<dbReference type="EMBL" id="JRTT01000023">
    <property type="protein sequence ID" value="KHD75870.1"/>
    <property type="molecule type" value="Genomic_DNA"/>
</dbReference>
<keyword evidence="2" id="KW-1185">Reference proteome</keyword>
<name>A0A0A6UIG0_ACTUT</name>
<dbReference type="STRING" id="1869.MB27_20560"/>
<dbReference type="eggNOG" id="COG1413">
    <property type="taxonomic scope" value="Bacteria"/>
</dbReference>
<proteinExistence type="predicted"/>
<dbReference type="Proteomes" id="UP000054537">
    <property type="component" value="Unassembled WGS sequence"/>
</dbReference>
<sequence>MLRNAQGDYARSLKLMRDKDPQLSEDGFHLLTLIAADHIDELIQEYRRDGPHRYWLLELIAGAGSPRAFDVLAEALDHEEESYRSRAEGGLRALDTKEARRLLFERGRRTR</sequence>
<dbReference type="AlphaFoldDB" id="A0A0A6UIG0"/>
<reference evidence="1 2" key="1">
    <citation type="submission" date="2014-10" db="EMBL/GenBank/DDBJ databases">
        <title>Draft genome sequence of Actinoplanes utahensis NRRL 12052.</title>
        <authorList>
            <person name="Velasco-Bucheli B."/>
            <person name="del Cerro C."/>
            <person name="Hormigo D."/>
            <person name="Garcia J.L."/>
            <person name="Acebal C."/>
            <person name="Arroyo M."/>
            <person name="de la Mata I."/>
        </authorList>
    </citation>
    <scope>NUCLEOTIDE SEQUENCE [LARGE SCALE GENOMIC DNA]</scope>
    <source>
        <strain evidence="1 2">NRRL 12052</strain>
    </source>
</reference>